<dbReference type="Gene3D" id="3.30.559.30">
    <property type="entry name" value="Nonribosomal peptide synthetase, condensation domain"/>
    <property type="match status" value="1"/>
</dbReference>
<name>A0A1E7L276_9ACTN</name>
<dbReference type="NCBIfam" id="TIGR01746">
    <property type="entry name" value="Thioester-redct"/>
    <property type="match status" value="1"/>
</dbReference>
<dbReference type="SUPFAM" id="SSF52777">
    <property type="entry name" value="CoA-dependent acyltransferases"/>
    <property type="match status" value="2"/>
</dbReference>
<accession>A0A1E7L276</accession>
<proteinExistence type="predicted"/>
<dbReference type="InterPro" id="IPR036736">
    <property type="entry name" value="ACP-like_sf"/>
</dbReference>
<dbReference type="InterPro" id="IPR045851">
    <property type="entry name" value="AMP-bd_C_sf"/>
</dbReference>
<dbReference type="InterPro" id="IPR000873">
    <property type="entry name" value="AMP-dep_synth/lig_dom"/>
</dbReference>
<dbReference type="Gene3D" id="3.30.559.10">
    <property type="entry name" value="Chloramphenicol acetyltransferase-like domain"/>
    <property type="match status" value="1"/>
</dbReference>
<dbReference type="EMBL" id="LJGW01000311">
    <property type="protein sequence ID" value="OEV10268.1"/>
    <property type="molecule type" value="Genomic_DNA"/>
</dbReference>
<evidence type="ECO:0000313" key="7">
    <source>
        <dbReference type="EMBL" id="OEV10268.1"/>
    </source>
</evidence>
<dbReference type="GO" id="GO:0008610">
    <property type="term" value="P:lipid biosynthetic process"/>
    <property type="evidence" value="ECO:0007669"/>
    <property type="project" value="UniProtKB-ARBA"/>
</dbReference>
<keyword evidence="2" id="KW-0596">Phosphopantetheine</keyword>
<feature type="region of interest" description="Disordered" evidence="5">
    <location>
        <begin position="193"/>
        <end position="213"/>
    </location>
</feature>
<keyword evidence="8" id="KW-1185">Reference proteome</keyword>
<comment type="caution">
    <text evidence="7">The sequence shown here is derived from an EMBL/GenBank/DDBJ whole genome shotgun (WGS) entry which is preliminary data.</text>
</comment>
<dbReference type="PROSITE" id="PS50075">
    <property type="entry name" value="CARRIER"/>
    <property type="match status" value="1"/>
</dbReference>
<dbReference type="InterPro" id="IPR042099">
    <property type="entry name" value="ANL_N_sf"/>
</dbReference>
<evidence type="ECO:0000259" key="6">
    <source>
        <dbReference type="PROSITE" id="PS50075"/>
    </source>
</evidence>
<dbReference type="FunFam" id="2.30.38.10:FF:000001">
    <property type="entry name" value="Non-ribosomal peptide synthetase PvdI"/>
    <property type="match status" value="1"/>
</dbReference>
<evidence type="ECO:0000256" key="3">
    <source>
        <dbReference type="ARBA" id="ARBA00022553"/>
    </source>
</evidence>
<dbReference type="InterPro" id="IPR013120">
    <property type="entry name" value="FAR_NAD-bd"/>
</dbReference>
<dbReference type="InterPro" id="IPR025110">
    <property type="entry name" value="AMP-bd_C"/>
</dbReference>
<dbReference type="Pfam" id="PF07993">
    <property type="entry name" value="NAD_binding_4"/>
    <property type="match status" value="1"/>
</dbReference>
<evidence type="ECO:0000313" key="8">
    <source>
        <dbReference type="Proteomes" id="UP000176005"/>
    </source>
</evidence>
<dbReference type="Pfam" id="PF00501">
    <property type="entry name" value="AMP-binding"/>
    <property type="match status" value="1"/>
</dbReference>
<dbReference type="PANTHER" id="PTHR44845">
    <property type="entry name" value="CARRIER DOMAIN-CONTAINING PROTEIN"/>
    <property type="match status" value="1"/>
</dbReference>
<evidence type="ECO:0000256" key="1">
    <source>
        <dbReference type="ARBA" id="ARBA00001957"/>
    </source>
</evidence>
<sequence>MTQAQADLADPLSAEQRRWWLLNRMAPGYPGTVAARYRLTGSVDVTAVQRRLTSLSAEQEALRSVFVEVASRPVRLVLPVADLSLRSVDLSGVPDPEAEAAELTAGSAAEPFDVRYGPLLRVTLLRMGAAEWTLFLVAHRLVADAASLDTVAACLAGTARTPQQTLSQTLQAHRESSSAAAREAEAAGLGDLLARPAAREIPGPRPRPEVKRHERSVEILEMPYAPSADRLDAQECRDRTVAAWLAVLMRYQAADAAQCGVHVEGAGRPAGLVGPLDDIRPVRVDLPDGGDMGELLALARRALDSARSAVPFARLLELRPPARDVSRTPYVQTTLRVADARTPLASESGCALVTRPTEVSSGEHDIDLTVWFQPGLVSLQFDYDTNLYTADDVWSVGSSLMAVLEPLLLGDARATAAVAELPLLAGPDAMVSCGRGDPHPLPDDTLVDLVAARAEDPDCAGRIAVRRGAQRLSYRDLWRRAGAIAAALQERGVARGDRVAVCLGRDPDAVAAQLAVLRCGAAFVPVDPHHPADRVHYLVTDSGAGSALVRETDAVPLPAGVTRLRLEEIEDQDRTPAAVPLSPHDAAYVIYTSGSTGHPKGVLVQHRSAVNNICWRRRTWDVGEEDRVLHNHPLSFDPSVWAVYWTLSAGASIVLATEDELDDPAALLRLIRDEGVTVIGGVPSLLGLLVEHPAAGEATKVRLLLSGAEPLEPALVRRAREVWPAQVANLYGPTEATIDATAHVTGPVSGDTVPIGSPIDNVHVHVLDVHLRPLPDMVPGEIMIGGAGVAVGYLGRPAVTAARFLPDPYGDPGARLYRTGDLGRRLPDGQIEFLGRVDDQVKIRGHRVEPHEIEAALAGCPQVAAAAVVPLDAGTQDAGLAAAIVRPAGAADDGVSDRQTAAQVREALRERLPAYLVPDTLLVVEELPRTHTGKIDRRRLTTRFRESARHDVPVRTTARTPVEEAVAEDFCRVLGTEDIDVHADFFTSGGTSLMLARLATLLQTRHAVDIPLHEFFRVPTVAGVAEIIETYGRGGLAAVLGRQHAATLEKDGSLDPSVRPDGLPHADWQHPGRILLTGATGYLGLHLLEELLRRTDAEIVCLCRADDEEHARERLRQGFAEYEIDAAHLLHRVRCVVGDLAQDRFGLDRAVWEELAATADVIYHNGALVNFVYPYSALKAPNVGGTQQVLELACTTRLKAVHYVSTIDTLLATHTPRPFPEDGTPLRSAVHVPAGYTGSKWVAEKVVDVARQRGIPVTIFRPGLILGHTRTGATQPTDYLLVAFRGYLPMAVLPDYPRIFDTVPVDYVASSIVHISLDSRAPGGFYHLFNPAPVTLRTFCDWLREYGYRFDIVPFEEGRRRALETGPGHPLYPILPLIRDAEAEPHRALDPQHMDELEPARECANTLRLLEGSGIECPPASRADAFGVMDYLVRTGFLPRPDDASASADTVLETS</sequence>
<dbReference type="InterPro" id="IPR020845">
    <property type="entry name" value="AMP-binding_CS"/>
</dbReference>
<dbReference type="FunFam" id="3.40.50.980:FF:000001">
    <property type="entry name" value="Non-ribosomal peptide synthetase"/>
    <property type="match status" value="1"/>
</dbReference>
<evidence type="ECO:0000256" key="4">
    <source>
        <dbReference type="ARBA" id="ARBA00022598"/>
    </source>
</evidence>
<dbReference type="Gene3D" id="1.10.1200.10">
    <property type="entry name" value="ACP-like"/>
    <property type="match status" value="1"/>
</dbReference>
<feature type="domain" description="Carrier" evidence="6">
    <location>
        <begin position="957"/>
        <end position="1032"/>
    </location>
</feature>
<comment type="cofactor">
    <cofactor evidence="1">
        <name>pantetheine 4'-phosphate</name>
        <dbReference type="ChEBI" id="CHEBI:47942"/>
    </cofactor>
</comment>
<dbReference type="FunFam" id="3.40.50.12780:FF:000012">
    <property type="entry name" value="Non-ribosomal peptide synthetase"/>
    <property type="match status" value="1"/>
</dbReference>
<dbReference type="InterPro" id="IPR036291">
    <property type="entry name" value="NAD(P)-bd_dom_sf"/>
</dbReference>
<dbReference type="Pfam" id="PF00668">
    <property type="entry name" value="Condensation"/>
    <property type="match status" value="1"/>
</dbReference>
<dbReference type="SUPFAM" id="SSF56801">
    <property type="entry name" value="Acetyl-CoA synthetase-like"/>
    <property type="match status" value="1"/>
</dbReference>
<evidence type="ECO:0000256" key="2">
    <source>
        <dbReference type="ARBA" id="ARBA00022450"/>
    </source>
</evidence>
<dbReference type="Gene3D" id="3.30.300.30">
    <property type="match status" value="1"/>
</dbReference>
<dbReference type="InterPro" id="IPR009081">
    <property type="entry name" value="PP-bd_ACP"/>
</dbReference>
<protein>
    <recommendedName>
        <fullName evidence="6">Carrier domain-containing protein</fullName>
    </recommendedName>
</protein>
<dbReference type="PATRIC" id="fig|518642.10.peg.4248"/>
<dbReference type="Pfam" id="PF13193">
    <property type="entry name" value="AMP-binding_C"/>
    <property type="match status" value="1"/>
</dbReference>
<dbReference type="GO" id="GO:0016874">
    <property type="term" value="F:ligase activity"/>
    <property type="evidence" value="ECO:0007669"/>
    <property type="project" value="UniProtKB-KW"/>
</dbReference>
<gene>
    <name evidence="7" type="ORF">AN218_18355</name>
</gene>
<organism evidence="7 8">
    <name type="scientific">Streptomyces nanshensis</name>
    <dbReference type="NCBI Taxonomy" id="518642"/>
    <lineage>
        <taxon>Bacteria</taxon>
        <taxon>Bacillati</taxon>
        <taxon>Actinomycetota</taxon>
        <taxon>Actinomycetes</taxon>
        <taxon>Kitasatosporales</taxon>
        <taxon>Streptomycetaceae</taxon>
        <taxon>Streptomyces</taxon>
    </lineage>
</organism>
<dbReference type="Pfam" id="PF00550">
    <property type="entry name" value="PP-binding"/>
    <property type="match status" value="1"/>
</dbReference>
<evidence type="ECO:0000256" key="5">
    <source>
        <dbReference type="SAM" id="MobiDB-lite"/>
    </source>
</evidence>
<dbReference type="InterPro" id="IPR023213">
    <property type="entry name" value="CAT-like_dom_sf"/>
</dbReference>
<reference evidence="7 8" key="1">
    <citation type="journal article" date="2016" name="Front. Microbiol.">
        <title>Comparative Genomics Analysis of Streptomyces Species Reveals Their Adaptation to the Marine Environment and Their Diversity at the Genomic Level.</title>
        <authorList>
            <person name="Tian X."/>
            <person name="Zhang Z."/>
            <person name="Yang T."/>
            <person name="Chen M."/>
            <person name="Li J."/>
            <person name="Chen F."/>
            <person name="Yang J."/>
            <person name="Li W."/>
            <person name="Zhang B."/>
            <person name="Zhang Z."/>
            <person name="Wu J."/>
            <person name="Zhang C."/>
            <person name="Long L."/>
            <person name="Xiao J."/>
        </authorList>
    </citation>
    <scope>NUCLEOTIDE SEQUENCE [LARGE SCALE GENOMIC DNA]</scope>
    <source>
        <strain evidence="7 8">SCSIO 10429</strain>
    </source>
</reference>
<dbReference type="Proteomes" id="UP000176005">
    <property type="component" value="Unassembled WGS sequence"/>
</dbReference>
<dbReference type="PROSITE" id="PS00455">
    <property type="entry name" value="AMP_BINDING"/>
    <property type="match status" value="1"/>
</dbReference>
<dbReference type="SUPFAM" id="SSF51735">
    <property type="entry name" value="NAD(P)-binding Rossmann-fold domains"/>
    <property type="match status" value="1"/>
</dbReference>
<keyword evidence="3" id="KW-0597">Phosphoprotein</keyword>
<keyword evidence="4" id="KW-0436">Ligase</keyword>
<dbReference type="InterPro" id="IPR010080">
    <property type="entry name" value="Thioester_reductase-like_dom"/>
</dbReference>
<dbReference type="PANTHER" id="PTHR44845:SF6">
    <property type="entry name" value="BETA-ALANINE-ACTIVATING ENZYME"/>
    <property type="match status" value="1"/>
</dbReference>
<dbReference type="SUPFAM" id="SSF47336">
    <property type="entry name" value="ACP-like"/>
    <property type="match status" value="1"/>
</dbReference>
<dbReference type="Gene3D" id="3.40.50.720">
    <property type="entry name" value="NAD(P)-binding Rossmann-like Domain"/>
    <property type="match status" value="1"/>
</dbReference>
<dbReference type="InterPro" id="IPR010071">
    <property type="entry name" value="AA_adenyl_dom"/>
</dbReference>
<dbReference type="NCBIfam" id="TIGR01733">
    <property type="entry name" value="AA-adenyl-dom"/>
    <property type="match status" value="1"/>
</dbReference>
<dbReference type="Gene3D" id="3.40.50.12780">
    <property type="entry name" value="N-terminal domain of ligase-like"/>
    <property type="match status" value="1"/>
</dbReference>
<dbReference type="CDD" id="cd05930">
    <property type="entry name" value="A_NRPS"/>
    <property type="match status" value="1"/>
</dbReference>
<dbReference type="CDD" id="cd05235">
    <property type="entry name" value="SDR_e1"/>
    <property type="match status" value="1"/>
</dbReference>
<dbReference type="InterPro" id="IPR001242">
    <property type="entry name" value="Condensation_dom"/>
</dbReference>